<evidence type="ECO:0000256" key="4">
    <source>
        <dbReference type="ARBA" id="ARBA00023125"/>
    </source>
</evidence>
<dbReference type="CDD" id="cd00086">
    <property type="entry name" value="homeodomain"/>
    <property type="match status" value="1"/>
</dbReference>
<reference evidence="10 11" key="1">
    <citation type="journal article" date="2019" name="Sci. Data">
        <title>Hybrid genome assembly and annotation of Danionella translucida.</title>
        <authorList>
            <person name="Kadobianskyi M."/>
            <person name="Schulze L."/>
            <person name="Schuelke M."/>
            <person name="Judkewitz B."/>
        </authorList>
    </citation>
    <scope>NUCLEOTIDE SEQUENCE [LARGE SCALE GENOMIC DNA]</scope>
    <source>
        <strain evidence="10 11">Bolton</strain>
    </source>
</reference>
<feature type="domain" description="Homeobox" evidence="9">
    <location>
        <begin position="36"/>
        <end position="96"/>
    </location>
</feature>
<name>A0A553RE77_9TELE</name>
<feature type="DNA-binding region" description="Homeobox" evidence="7">
    <location>
        <begin position="38"/>
        <end position="97"/>
    </location>
</feature>
<evidence type="ECO:0000256" key="5">
    <source>
        <dbReference type="ARBA" id="ARBA00023155"/>
    </source>
</evidence>
<evidence type="ECO:0000256" key="6">
    <source>
        <dbReference type="ARBA" id="ARBA00023242"/>
    </source>
</evidence>
<evidence type="ECO:0000256" key="8">
    <source>
        <dbReference type="RuleBase" id="RU000682"/>
    </source>
</evidence>
<organism evidence="10 11">
    <name type="scientific">Danionella cerebrum</name>
    <dbReference type="NCBI Taxonomy" id="2873325"/>
    <lineage>
        <taxon>Eukaryota</taxon>
        <taxon>Metazoa</taxon>
        <taxon>Chordata</taxon>
        <taxon>Craniata</taxon>
        <taxon>Vertebrata</taxon>
        <taxon>Euteleostomi</taxon>
        <taxon>Actinopterygii</taxon>
        <taxon>Neopterygii</taxon>
        <taxon>Teleostei</taxon>
        <taxon>Ostariophysi</taxon>
        <taxon>Cypriniformes</taxon>
        <taxon>Danionidae</taxon>
        <taxon>Danioninae</taxon>
        <taxon>Danionella</taxon>
    </lineage>
</organism>
<dbReference type="FunFam" id="1.10.10.60:FF:000312">
    <property type="entry name" value="Mix-type homeobox gene 1"/>
    <property type="match status" value="1"/>
</dbReference>
<evidence type="ECO:0000256" key="3">
    <source>
        <dbReference type="ARBA" id="ARBA00022473"/>
    </source>
</evidence>
<evidence type="ECO:0000256" key="7">
    <source>
        <dbReference type="PROSITE-ProRule" id="PRU00108"/>
    </source>
</evidence>
<comment type="similarity">
    <text evidence="2">Belongs to the paired homeobox family.</text>
</comment>
<dbReference type="GO" id="GO:0000978">
    <property type="term" value="F:RNA polymerase II cis-regulatory region sequence-specific DNA binding"/>
    <property type="evidence" value="ECO:0007669"/>
    <property type="project" value="TreeGrafter"/>
</dbReference>
<keyword evidence="6 7" id="KW-0539">Nucleus</keyword>
<gene>
    <name evidence="10" type="ORF">DNTS_004521</name>
</gene>
<evidence type="ECO:0000313" key="11">
    <source>
        <dbReference type="Proteomes" id="UP000316079"/>
    </source>
</evidence>
<comment type="subcellular location">
    <subcellularLocation>
        <location evidence="1 7 8">Nucleus</location>
    </subcellularLocation>
</comment>
<keyword evidence="4 7" id="KW-0238">DNA-binding</keyword>
<protein>
    <recommendedName>
        <fullName evidence="9">Homeobox domain-containing protein</fullName>
    </recommendedName>
</protein>
<comment type="caution">
    <text evidence="10">The sequence shown here is derived from an EMBL/GenBank/DDBJ whole genome shotgun (WGS) entry which is preliminary data.</text>
</comment>
<accession>A0A553RE77</accession>
<evidence type="ECO:0000256" key="2">
    <source>
        <dbReference type="ARBA" id="ARBA00005733"/>
    </source>
</evidence>
<dbReference type="InterPro" id="IPR001356">
    <property type="entry name" value="HD"/>
</dbReference>
<evidence type="ECO:0000313" key="10">
    <source>
        <dbReference type="EMBL" id="TRZ00489.1"/>
    </source>
</evidence>
<keyword evidence="3" id="KW-0217">Developmental protein</keyword>
<dbReference type="GO" id="GO:0005634">
    <property type="term" value="C:nucleus"/>
    <property type="evidence" value="ECO:0007669"/>
    <property type="project" value="UniProtKB-SubCell"/>
</dbReference>
<dbReference type="SUPFAM" id="SSF46689">
    <property type="entry name" value="Homeodomain-like"/>
    <property type="match status" value="1"/>
</dbReference>
<evidence type="ECO:0000259" key="9">
    <source>
        <dbReference type="PROSITE" id="PS50071"/>
    </source>
</evidence>
<proteinExistence type="inferred from homology"/>
<dbReference type="SMART" id="SM00389">
    <property type="entry name" value="HOX"/>
    <property type="match status" value="1"/>
</dbReference>
<sequence>MLNNTYVFPILSSEYAVQERMRLLNSAPCVDSATLFTHRRKRTNFTQQQIDVLERVYLDTQYPDIFLREKLEALTGLPESRIQVWFQNRRAKSRRQVGVPLPNKTTGNIQSSNHLLNQLTPHQTHTGTPPQFATARENFPQHLMSFSEACSMKNDGYDPTSISCMFARTGEMPVKSDHLSVVVPRYSEQYPKPMEQFAMPPQDKSTMRQFLADYDNFPPNKTIGPEMKVVIPPLPSLSNFIMSSSSPKHAACSVQNMPDTNHPGVLGSFSPIRASELVEFSDSDSDWEREAISGFNGFI</sequence>
<dbReference type="OrthoDB" id="6159439at2759"/>
<dbReference type="InterPro" id="IPR009057">
    <property type="entry name" value="Homeodomain-like_sf"/>
</dbReference>
<dbReference type="AlphaFoldDB" id="A0A553RE77"/>
<dbReference type="Proteomes" id="UP000316079">
    <property type="component" value="Unassembled WGS sequence"/>
</dbReference>
<dbReference type="PANTHER" id="PTHR45793">
    <property type="entry name" value="HOMEOBOX PROTEIN"/>
    <property type="match status" value="1"/>
</dbReference>
<dbReference type="GO" id="GO:0000981">
    <property type="term" value="F:DNA-binding transcription factor activity, RNA polymerase II-specific"/>
    <property type="evidence" value="ECO:0007669"/>
    <property type="project" value="TreeGrafter"/>
</dbReference>
<dbReference type="PANTHER" id="PTHR45793:SF9">
    <property type="entry name" value="HOMEOBOX PROTEIN OTX1"/>
    <property type="match status" value="1"/>
</dbReference>
<keyword evidence="5 7" id="KW-0371">Homeobox</keyword>
<keyword evidence="11" id="KW-1185">Reference proteome</keyword>
<dbReference type="Gene3D" id="1.10.10.60">
    <property type="entry name" value="Homeodomain-like"/>
    <property type="match status" value="1"/>
</dbReference>
<dbReference type="Pfam" id="PF00046">
    <property type="entry name" value="Homeodomain"/>
    <property type="match status" value="1"/>
</dbReference>
<dbReference type="PROSITE" id="PS50071">
    <property type="entry name" value="HOMEOBOX_2"/>
    <property type="match status" value="1"/>
</dbReference>
<evidence type="ECO:0000256" key="1">
    <source>
        <dbReference type="ARBA" id="ARBA00004123"/>
    </source>
</evidence>
<dbReference type="EMBL" id="SRMA01024391">
    <property type="protein sequence ID" value="TRZ00489.1"/>
    <property type="molecule type" value="Genomic_DNA"/>
</dbReference>